<dbReference type="AlphaFoldDB" id="W4G342"/>
<feature type="region of interest" description="Disordered" evidence="1">
    <location>
        <begin position="1"/>
        <end position="35"/>
    </location>
</feature>
<accession>W4G342</accession>
<feature type="compositionally biased region" description="Low complexity" evidence="1">
    <location>
        <begin position="18"/>
        <end position="33"/>
    </location>
</feature>
<organism evidence="2">
    <name type="scientific">Aphanomyces astaci</name>
    <name type="common">Crayfish plague agent</name>
    <dbReference type="NCBI Taxonomy" id="112090"/>
    <lineage>
        <taxon>Eukaryota</taxon>
        <taxon>Sar</taxon>
        <taxon>Stramenopiles</taxon>
        <taxon>Oomycota</taxon>
        <taxon>Saprolegniomycetes</taxon>
        <taxon>Saprolegniales</taxon>
        <taxon>Verrucalvaceae</taxon>
        <taxon>Aphanomyces</taxon>
    </lineage>
</organism>
<evidence type="ECO:0000313" key="2">
    <source>
        <dbReference type="EMBL" id="ETV73479.1"/>
    </source>
</evidence>
<name>W4G342_APHAT</name>
<dbReference type="EMBL" id="KI913148">
    <property type="protein sequence ID" value="ETV73479.1"/>
    <property type="molecule type" value="Genomic_DNA"/>
</dbReference>
<gene>
    <name evidence="2" type="ORF">H257_11607</name>
</gene>
<evidence type="ECO:0000256" key="1">
    <source>
        <dbReference type="SAM" id="MobiDB-lite"/>
    </source>
</evidence>
<reference evidence="2" key="1">
    <citation type="submission" date="2013-12" db="EMBL/GenBank/DDBJ databases">
        <title>The Genome Sequence of Aphanomyces astaci APO3.</title>
        <authorList>
            <consortium name="The Broad Institute Genomics Platform"/>
            <person name="Russ C."/>
            <person name="Tyler B."/>
            <person name="van West P."/>
            <person name="Dieguez-Uribeondo J."/>
            <person name="Young S.K."/>
            <person name="Zeng Q."/>
            <person name="Gargeya S."/>
            <person name="Fitzgerald M."/>
            <person name="Abouelleil A."/>
            <person name="Alvarado L."/>
            <person name="Chapman S.B."/>
            <person name="Gainer-Dewar J."/>
            <person name="Goldberg J."/>
            <person name="Griggs A."/>
            <person name="Gujja S."/>
            <person name="Hansen M."/>
            <person name="Howarth C."/>
            <person name="Imamovic A."/>
            <person name="Ireland A."/>
            <person name="Larimer J."/>
            <person name="McCowan C."/>
            <person name="Murphy C."/>
            <person name="Pearson M."/>
            <person name="Poon T.W."/>
            <person name="Priest M."/>
            <person name="Roberts A."/>
            <person name="Saif S."/>
            <person name="Shea T."/>
            <person name="Sykes S."/>
            <person name="Wortman J."/>
            <person name="Nusbaum C."/>
            <person name="Birren B."/>
        </authorList>
    </citation>
    <scope>NUCLEOTIDE SEQUENCE [LARGE SCALE GENOMIC DNA]</scope>
    <source>
        <strain evidence="2">APO3</strain>
    </source>
</reference>
<protein>
    <submittedName>
        <fullName evidence="2">Uncharacterized protein</fullName>
    </submittedName>
</protein>
<proteinExistence type="predicted"/>
<dbReference type="RefSeq" id="XP_009836905.1">
    <property type="nucleotide sequence ID" value="XM_009838603.1"/>
</dbReference>
<dbReference type="GeneID" id="20813603"/>
<sequence>MAFFGAASPRGGGDSKFSSSSSSSESESSDSMSTRLVKTLPSVVAPRSKIVSFTLTMDLATSEWRRPRWSSSVTSSDAHLVSWAASTSSKVFDLFEACVDW</sequence>
<dbReference type="VEuPathDB" id="FungiDB:H257_11607"/>